<dbReference type="STRING" id="760154.Sulba_2399"/>
<dbReference type="PATRIC" id="fig|760154.4.peg.2396"/>
<dbReference type="KEGG" id="sba:Sulba_2399"/>
<dbReference type="Pfam" id="PF01925">
    <property type="entry name" value="TauE"/>
    <property type="match status" value="1"/>
</dbReference>
<feature type="transmembrane region" description="Helical" evidence="8">
    <location>
        <begin position="136"/>
        <end position="154"/>
    </location>
</feature>
<dbReference type="PANTHER" id="PTHR30269:SF37">
    <property type="entry name" value="MEMBRANE TRANSPORTER PROTEIN"/>
    <property type="match status" value="1"/>
</dbReference>
<evidence type="ECO:0000256" key="1">
    <source>
        <dbReference type="ARBA" id="ARBA00004651"/>
    </source>
</evidence>
<reference evidence="9 10" key="1">
    <citation type="submission" date="2012-06" db="EMBL/GenBank/DDBJ databases">
        <title>Complete sequence of Sulfurospirillum barnesii SES-3.</title>
        <authorList>
            <consortium name="US DOE Joint Genome Institute"/>
            <person name="Lucas S."/>
            <person name="Han J."/>
            <person name="Lapidus A."/>
            <person name="Cheng J.-F."/>
            <person name="Goodwin L."/>
            <person name="Pitluck S."/>
            <person name="Peters L."/>
            <person name="Ovchinnikova G."/>
            <person name="Lu M."/>
            <person name="Detter J.C."/>
            <person name="Han C."/>
            <person name="Tapia R."/>
            <person name="Land M."/>
            <person name="Hauser L."/>
            <person name="Kyrpides N."/>
            <person name="Ivanova N."/>
            <person name="Pagani I."/>
            <person name="Stolz J."/>
            <person name="Arkin A."/>
            <person name="Dehal P."/>
            <person name="Oremland R."/>
            <person name="Saltikov C."/>
            <person name="Basu P."/>
            <person name="Hollibaugh J."/>
            <person name="Newman D."/>
            <person name="Stolyar S."/>
            <person name="Hazen T."/>
            <person name="Woyke T."/>
        </authorList>
    </citation>
    <scope>NUCLEOTIDE SEQUENCE [LARGE SCALE GENOMIC DNA]</scope>
    <source>
        <strain evidence="10">ATCC 700032 / DSM 10660 / SES-3</strain>
    </source>
</reference>
<evidence type="ECO:0000313" key="10">
    <source>
        <dbReference type="Proteomes" id="UP000006176"/>
    </source>
</evidence>
<feature type="transmembrane region" description="Helical" evidence="8">
    <location>
        <begin position="233"/>
        <end position="253"/>
    </location>
</feature>
<proteinExistence type="inferred from homology"/>
<feature type="transmembrane region" description="Helical" evidence="8">
    <location>
        <begin position="68"/>
        <end position="87"/>
    </location>
</feature>
<sequence>MELFLVGSVALLASLLTFFSGFGLGTLLMPIIALFFPLPLAIAITAIVHFSNNLLKFFLLVKHSDISILLRFGLPAVIFSFLGAWSLERLSVWEWSFAYSILGVACTITPLKFIIGVVIALFLILESSATLHLPNAFKKLWLGGALSGFFGGLSGHQGAFRSLFLTQNALCKEVFLATGVSIAVVVDLSRLSVYAKHWESALTQWQMIVVAIVCAFVGTFIGKQYLQKVSIEFIRTVVAWMLGSVAVLLIVGIL</sequence>
<evidence type="ECO:0000256" key="2">
    <source>
        <dbReference type="ARBA" id="ARBA00009142"/>
    </source>
</evidence>
<evidence type="ECO:0000256" key="7">
    <source>
        <dbReference type="ARBA" id="ARBA00023136"/>
    </source>
</evidence>
<comment type="subcellular location">
    <subcellularLocation>
        <location evidence="1 8">Cell membrane</location>
        <topology evidence="1 8">Multi-pass membrane protein</topology>
    </subcellularLocation>
</comment>
<dbReference type="Proteomes" id="UP000006176">
    <property type="component" value="Chromosome"/>
</dbReference>
<evidence type="ECO:0000256" key="5">
    <source>
        <dbReference type="ARBA" id="ARBA00022692"/>
    </source>
</evidence>
<organism evidence="9 10">
    <name type="scientific">Sulfurospirillum barnesii (strain ATCC 700032 / DSM 10660 / SES-3)</name>
    <dbReference type="NCBI Taxonomy" id="760154"/>
    <lineage>
        <taxon>Bacteria</taxon>
        <taxon>Pseudomonadati</taxon>
        <taxon>Campylobacterota</taxon>
        <taxon>Epsilonproteobacteria</taxon>
        <taxon>Campylobacterales</taxon>
        <taxon>Sulfurospirillaceae</taxon>
        <taxon>Sulfurospirillum</taxon>
    </lineage>
</organism>
<keyword evidence="10" id="KW-1185">Reference proteome</keyword>
<feature type="transmembrane region" description="Helical" evidence="8">
    <location>
        <begin position="174"/>
        <end position="193"/>
    </location>
</feature>
<keyword evidence="7 8" id="KW-0472">Membrane</keyword>
<name>I3Y0E2_SULBS</name>
<dbReference type="EMBL" id="CP003333">
    <property type="protein sequence ID" value="AFL69666.1"/>
    <property type="molecule type" value="Genomic_DNA"/>
</dbReference>
<feature type="transmembrane region" description="Helical" evidence="8">
    <location>
        <begin position="205"/>
        <end position="221"/>
    </location>
</feature>
<evidence type="ECO:0000256" key="4">
    <source>
        <dbReference type="ARBA" id="ARBA00022475"/>
    </source>
</evidence>
<dbReference type="AlphaFoldDB" id="I3Y0E2"/>
<keyword evidence="5 8" id="KW-0812">Transmembrane</keyword>
<keyword evidence="3" id="KW-0813">Transport</keyword>
<feature type="transmembrane region" description="Helical" evidence="8">
    <location>
        <begin position="31"/>
        <end position="48"/>
    </location>
</feature>
<keyword evidence="4 8" id="KW-1003">Cell membrane</keyword>
<feature type="transmembrane region" description="Helical" evidence="8">
    <location>
        <begin position="99"/>
        <end position="124"/>
    </location>
</feature>
<protein>
    <recommendedName>
        <fullName evidence="8">Probable membrane transporter protein</fullName>
    </recommendedName>
</protein>
<comment type="similarity">
    <text evidence="2 8">Belongs to the 4-toluene sulfonate uptake permease (TSUP) (TC 2.A.102) family.</text>
</comment>
<dbReference type="InterPro" id="IPR052017">
    <property type="entry name" value="TSUP"/>
</dbReference>
<dbReference type="GO" id="GO:0005886">
    <property type="term" value="C:plasma membrane"/>
    <property type="evidence" value="ECO:0007669"/>
    <property type="project" value="UniProtKB-SubCell"/>
</dbReference>
<gene>
    <name evidence="9" type="ordered locus">Sulba_2399</name>
</gene>
<evidence type="ECO:0000256" key="8">
    <source>
        <dbReference type="RuleBase" id="RU363041"/>
    </source>
</evidence>
<dbReference type="eggNOG" id="COG0730">
    <property type="taxonomic scope" value="Bacteria"/>
</dbReference>
<dbReference type="OrthoDB" id="8480055at2"/>
<dbReference type="InterPro" id="IPR002781">
    <property type="entry name" value="TM_pro_TauE-like"/>
</dbReference>
<evidence type="ECO:0000256" key="6">
    <source>
        <dbReference type="ARBA" id="ARBA00022989"/>
    </source>
</evidence>
<accession>I3Y0E2</accession>
<evidence type="ECO:0000313" key="9">
    <source>
        <dbReference type="EMBL" id="AFL69666.1"/>
    </source>
</evidence>
<dbReference type="HOGENOM" id="CLU_1041015_0_0_7"/>
<dbReference type="RefSeq" id="WP_014770529.1">
    <property type="nucleotide sequence ID" value="NC_018002.1"/>
</dbReference>
<keyword evidence="6 8" id="KW-1133">Transmembrane helix</keyword>
<evidence type="ECO:0000256" key="3">
    <source>
        <dbReference type="ARBA" id="ARBA00022448"/>
    </source>
</evidence>
<dbReference type="PANTHER" id="PTHR30269">
    <property type="entry name" value="TRANSMEMBRANE PROTEIN YFCA"/>
    <property type="match status" value="1"/>
</dbReference>